<reference evidence="3" key="1">
    <citation type="submission" date="2015-01" db="EMBL/GenBank/DDBJ databases">
        <authorList>
            <person name="Aksoy S."/>
            <person name="Warren W."/>
            <person name="Wilson R.K."/>
        </authorList>
    </citation>
    <scope>NUCLEOTIDE SEQUENCE [LARGE SCALE GENOMIC DNA]</scope>
    <source>
        <strain evidence="3">IAEA</strain>
    </source>
</reference>
<keyword evidence="3" id="KW-1185">Reference proteome</keyword>
<organism evidence="2 3">
    <name type="scientific">Glossina palpalis gambiensis</name>
    <dbReference type="NCBI Taxonomy" id="67801"/>
    <lineage>
        <taxon>Eukaryota</taxon>
        <taxon>Metazoa</taxon>
        <taxon>Ecdysozoa</taxon>
        <taxon>Arthropoda</taxon>
        <taxon>Hexapoda</taxon>
        <taxon>Insecta</taxon>
        <taxon>Pterygota</taxon>
        <taxon>Neoptera</taxon>
        <taxon>Endopterygota</taxon>
        <taxon>Diptera</taxon>
        <taxon>Brachycera</taxon>
        <taxon>Muscomorpha</taxon>
        <taxon>Hippoboscoidea</taxon>
        <taxon>Glossinidae</taxon>
        <taxon>Glossina</taxon>
    </lineage>
</organism>
<dbReference type="Proteomes" id="UP000092460">
    <property type="component" value="Unassembled WGS sequence"/>
</dbReference>
<feature type="region of interest" description="Disordered" evidence="1">
    <location>
        <begin position="26"/>
        <end position="57"/>
    </location>
</feature>
<sequence>MFVDDADAGVVDDKTESEINKVTLKPHMTRGEGMTDTESLIETTGNGQGRRCGEKGTGPDCVLRWRISIQEAFKSSLINANNSQIDRKLRESREDEDEEKRKRKKKN</sequence>
<name>A0A1B0BRK5_9MUSC</name>
<dbReference type="VEuPathDB" id="VectorBase:GPPI038343"/>
<evidence type="ECO:0000313" key="2">
    <source>
        <dbReference type="EnsemblMetazoa" id="GPPI038343-PA"/>
    </source>
</evidence>
<protein>
    <submittedName>
        <fullName evidence="2">Uncharacterized protein</fullName>
    </submittedName>
</protein>
<evidence type="ECO:0000256" key="1">
    <source>
        <dbReference type="SAM" id="MobiDB-lite"/>
    </source>
</evidence>
<feature type="region of interest" description="Disordered" evidence="1">
    <location>
        <begin position="77"/>
        <end position="107"/>
    </location>
</feature>
<evidence type="ECO:0000313" key="3">
    <source>
        <dbReference type="Proteomes" id="UP000092460"/>
    </source>
</evidence>
<dbReference type="AlphaFoldDB" id="A0A1B0BRK5"/>
<accession>A0A1B0BRK5</accession>
<dbReference type="EMBL" id="JXJN01019132">
    <property type="status" value="NOT_ANNOTATED_CDS"/>
    <property type="molecule type" value="Genomic_DNA"/>
</dbReference>
<feature type="compositionally biased region" description="Polar residues" evidence="1">
    <location>
        <begin position="36"/>
        <end position="45"/>
    </location>
</feature>
<proteinExistence type="predicted"/>
<reference evidence="2" key="2">
    <citation type="submission" date="2020-05" db="UniProtKB">
        <authorList>
            <consortium name="EnsemblMetazoa"/>
        </authorList>
    </citation>
    <scope>IDENTIFICATION</scope>
    <source>
        <strain evidence="2">IAEA</strain>
    </source>
</reference>
<dbReference type="EnsemblMetazoa" id="GPPI038343-RA">
    <property type="protein sequence ID" value="GPPI038343-PA"/>
    <property type="gene ID" value="GPPI038343"/>
</dbReference>